<organism evidence="2 3">
    <name type="scientific">Phormidesmis priestleyi</name>
    <dbReference type="NCBI Taxonomy" id="268141"/>
    <lineage>
        <taxon>Bacteria</taxon>
        <taxon>Bacillati</taxon>
        <taxon>Cyanobacteriota</taxon>
        <taxon>Cyanophyceae</taxon>
        <taxon>Leptolyngbyales</taxon>
        <taxon>Leptolyngbyaceae</taxon>
        <taxon>Phormidesmis</taxon>
    </lineage>
</organism>
<evidence type="ECO:0000256" key="1">
    <source>
        <dbReference type="ARBA" id="ARBA00022801"/>
    </source>
</evidence>
<dbReference type="Pfam" id="PF00300">
    <property type="entry name" value="His_Phos_1"/>
    <property type="match status" value="1"/>
</dbReference>
<dbReference type="InterPro" id="IPR051021">
    <property type="entry name" value="Mito_Ser/Thr_phosphatase"/>
</dbReference>
<dbReference type="GO" id="GO:0101006">
    <property type="term" value="F:protein histidine phosphatase activity"/>
    <property type="evidence" value="ECO:0007669"/>
    <property type="project" value="InterPro"/>
</dbReference>
<accession>A0A2W4XLP8</accession>
<keyword evidence="1" id="KW-0378">Hydrolase</keyword>
<reference evidence="3" key="1">
    <citation type="submission" date="2018-04" db="EMBL/GenBank/DDBJ databases">
        <authorList>
            <person name="Cornet L."/>
        </authorList>
    </citation>
    <scope>NUCLEOTIDE SEQUENCE [LARGE SCALE GENOMIC DNA]</scope>
</reference>
<dbReference type="InterPro" id="IPR004449">
    <property type="entry name" value="SixA"/>
</dbReference>
<sequence>MAFTEAYFIRHGIAVDRQAGIADEMRSLTPNGITKTQRVAQRLCDLGLQFDHLLTSPLTRARQTADILHTAGLSSPPEEFLPLQPGGDLLDWLTWLKARQTAVQTVALVGHEPDLSQWAQQLVTGSDRHQWILKKAGIIGLQIPNADQAIGQSQLFWLSPPRFLL</sequence>
<dbReference type="GO" id="GO:0005737">
    <property type="term" value="C:cytoplasm"/>
    <property type="evidence" value="ECO:0007669"/>
    <property type="project" value="InterPro"/>
</dbReference>
<dbReference type="EMBL" id="QBMP01000035">
    <property type="protein sequence ID" value="PZO58370.1"/>
    <property type="molecule type" value="Genomic_DNA"/>
</dbReference>
<comment type="caution">
    <text evidence="2">The sequence shown here is derived from an EMBL/GenBank/DDBJ whole genome shotgun (WGS) entry which is preliminary data.</text>
</comment>
<dbReference type="Gene3D" id="3.40.50.1240">
    <property type="entry name" value="Phosphoglycerate mutase-like"/>
    <property type="match status" value="1"/>
</dbReference>
<dbReference type="SUPFAM" id="SSF53254">
    <property type="entry name" value="Phosphoglycerate mutase-like"/>
    <property type="match status" value="1"/>
</dbReference>
<proteinExistence type="predicted"/>
<evidence type="ECO:0000313" key="2">
    <source>
        <dbReference type="EMBL" id="PZO58370.1"/>
    </source>
</evidence>
<name>A0A2W4XLP8_9CYAN</name>
<dbReference type="NCBIfam" id="TIGR00249">
    <property type="entry name" value="sixA"/>
    <property type="match status" value="1"/>
</dbReference>
<evidence type="ECO:0000313" key="3">
    <source>
        <dbReference type="Proteomes" id="UP000249794"/>
    </source>
</evidence>
<gene>
    <name evidence="2" type="primary">sixA</name>
    <name evidence="2" type="ORF">DCF15_05465</name>
</gene>
<dbReference type="CDD" id="cd07067">
    <property type="entry name" value="HP_PGM_like"/>
    <property type="match status" value="1"/>
</dbReference>
<protein>
    <submittedName>
        <fullName evidence="2">Phosphohistidine phosphatase SixA</fullName>
    </submittedName>
</protein>
<dbReference type="InterPro" id="IPR029033">
    <property type="entry name" value="His_PPase_superfam"/>
</dbReference>
<dbReference type="SMART" id="SM00855">
    <property type="entry name" value="PGAM"/>
    <property type="match status" value="1"/>
</dbReference>
<dbReference type="AlphaFoldDB" id="A0A2W4XLP8"/>
<dbReference type="Proteomes" id="UP000249794">
    <property type="component" value="Unassembled WGS sequence"/>
</dbReference>
<reference evidence="2 3" key="2">
    <citation type="submission" date="2018-06" db="EMBL/GenBank/DDBJ databases">
        <title>Metagenomic assembly of (sub)arctic Cyanobacteria and their associated microbiome from non-axenic cultures.</title>
        <authorList>
            <person name="Baurain D."/>
        </authorList>
    </citation>
    <scope>NUCLEOTIDE SEQUENCE [LARGE SCALE GENOMIC DNA]</scope>
    <source>
        <strain evidence="2">ULC027bin1</strain>
    </source>
</reference>
<dbReference type="PANTHER" id="PTHR20935">
    <property type="entry name" value="PHOSPHOGLYCERATE MUTASE-RELATED"/>
    <property type="match status" value="1"/>
</dbReference>
<dbReference type="InterPro" id="IPR013078">
    <property type="entry name" value="His_Pase_superF_clade-1"/>
</dbReference>